<gene>
    <name evidence="5" type="ORF">SAMN05216207_1004203</name>
</gene>
<reference evidence="5 6" key="1">
    <citation type="submission" date="2016-10" db="EMBL/GenBank/DDBJ databases">
        <authorList>
            <person name="de Groot N.N."/>
        </authorList>
    </citation>
    <scope>NUCLEOTIDE SEQUENCE [LARGE SCALE GENOMIC DNA]</scope>
    <source>
        <strain evidence="5 6">CGMCC 4.1877</strain>
    </source>
</reference>
<evidence type="ECO:0000313" key="5">
    <source>
        <dbReference type="EMBL" id="SFM90696.1"/>
    </source>
</evidence>
<dbReference type="InterPro" id="IPR011611">
    <property type="entry name" value="PfkB_dom"/>
</dbReference>
<dbReference type="EMBL" id="FOUY01000004">
    <property type="protein sequence ID" value="SFM90696.1"/>
    <property type="molecule type" value="Genomic_DNA"/>
</dbReference>
<evidence type="ECO:0000256" key="2">
    <source>
        <dbReference type="ARBA" id="ARBA00022679"/>
    </source>
</evidence>
<sequence>MPIAVTGSIASDNLMHFPGKFSEQILAEQLDRISVSFLVDELVVRRGGVAGNIAFALGVLGQQPVLVGAVGPDFAEYQRVLDGVGVDTSGVSTFEDVHTARFTCTTDDDMRQIASFYTGAMARAREIELAPIADRVGGFDLVHIGANDPDAMLRHTDECRAKGYKFIADPSQQLARMDGDAAKRLVEGATYLISNDYEFELLLKKTGWTAADVAAKVGTRITTYSEKGSVLVEADGTETWVDVVAPTETVDPTGVGDAYRAGLLTGLNGGLSLERAAQLGALIATYVLETDGPQEWTWDRDAALTRLRGTFGDAATDEIAAVLPA</sequence>
<dbReference type="STRING" id="260086.SAMN05216207_1004203"/>
<dbReference type="Proteomes" id="UP000199614">
    <property type="component" value="Unassembled WGS sequence"/>
</dbReference>
<dbReference type="Gene3D" id="3.40.1190.20">
    <property type="match status" value="1"/>
</dbReference>
<keyword evidence="6" id="KW-1185">Reference proteome</keyword>
<dbReference type="PANTHER" id="PTHR43085">
    <property type="entry name" value="HEXOKINASE FAMILY MEMBER"/>
    <property type="match status" value="1"/>
</dbReference>
<dbReference type="SUPFAM" id="SSF53613">
    <property type="entry name" value="Ribokinase-like"/>
    <property type="match status" value="1"/>
</dbReference>
<evidence type="ECO:0000256" key="3">
    <source>
        <dbReference type="ARBA" id="ARBA00022777"/>
    </source>
</evidence>
<comment type="similarity">
    <text evidence="1">Belongs to the carbohydrate kinase PfkB family.</text>
</comment>
<dbReference type="InterPro" id="IPR002173">
    <property type="entry name" value="Carboh/pur_kinase_PfkB_CS"/>
</dbReference>
<dbReference type="InterPro" id="IPR050306">
    <property type="entry name" value="PfkB_Carbo_kinase"/>
</dbReference>
<organism evidence="5 6">
    <name type="scientific">Pseudonocardia ammonioxydans</name>
    <dbReference type="NCBI Taxonomy" id="260086"/>
    <lineage>
        <taxon>Bacteria</taxon>
        <taxon>Bacillati</taxon>
        <taxon>Actinomycetota</taxon>
        <taxon>Actinomycetes</taxon>
        <taxon>Pseudonocardiales</taxon>
        <taxon>Pseudonocardiaceae</taxon>
        <taxon>Pseudonocardia</taxon>
    </lineage>
</organism>
<dbReference type="AlphaFoldDB" id="A0A1I4UNZ9"/>
<accession>A0A1I4UNZ9</accession>
<evidence type="ECO:0000313" key="6">
    <source>
        <dbReference type="Proteomes" id="UP000199614"/>
    </source>
</evidence>
<name>A0A1I4UNZ9_PSUAM</name>
<keyword evidence="2" id="KW-0808">Transferase</keyword>
<feature type="domain" description="Carbohydrate kinase PfkB" evidence="4">
    <location>
        <begin position="35"/>
        <end position="295"/>
    </location>
</feature>
<dbReference type="PROSITE" id="PS00583">
    <property type="entry name" value="PFKB_KINASES_1"/>
    <property type="match status" value="1"/>
</dbReference>
<protein>
    <submittedName>
        <fullName evidence="5">Adenosine kinase</fullName>
    </submittedName>
</protein>
<dbReference type="CDD" id="cd01942">
    <property type="entry name" value="ribokinase_group_A"/>
    <property type="match status" value="1"/>
</dbReference>
<dbReference type="GO" id="GO:0016301">
    <property type="term" value="F:kinase activity"/>
    <property type="evidence" value="ECO:0007669"/>
    <property type="project" value="UniProtKB-KW"/>
</dbReference>
<dbReference type="PANTHER" id="PTHR43085:SF46">
    <property type="entry name" value="ADENOSINE KINASE"/>
    <property type="match status" value="1"/>
</dbReference>
<dbReference type="InterPro" id="IPR029056">
    <property type="entry name" value="Ribokinase-like"/>
</dbReference>
<evidence type="ECO:0000259" key="4">
    <source>
        <dbReference type="Pfam" id="PF00294"/>
    </source>
</evidence>
<dbReference type="Pfam" id="PF00294">
    <property type="entry name" value="PfkB"/>
    <property type="match status" value="1"/>
</dbReference>
<evidence type="ECO:0000256" key="1">
    <source>
        <dbReference type="ARBA" id="ARBA00010688"/>
    </source>
</evidence>
<proteinExistence type="inferred from homology"/>
<keyword evidence="3 5" id="KW-0418">Kinase</keyword>